<reference evidence="2" key="1">
    <citation type="submission" date="2020-10" db="EMBL/GenBank/DDBJ databases">
        <authorList>
            <person name="Gilroy R."/>
        </authorList>
    </citation>
    <scope>NUCLEOTIDE SEQUENCE</scope>
    <source>
        <strain evidence="2">CHK158-818</strain>
    </source>
</reference>
<dbReference type="EMBL" id="DVNA01000196">
    <property type="protein sequence ID" value="HIU55862.1"/>
    <property type="molecule type" value="Genomic_DNA"/>
</dbReference>
<feature type="non-terminal residue" evidence="2">
    <location>
        <position position="191"/>
    </location>
</feature>
<dbReference type="Pfam" id="PF01553">
    <property type="entry name" value="Acyltransferase"/>
    <property type="match status" value="1"/>
</dbReference>
<feature type="domain" description="Phospholipid/glycerol acyltransferase" evidence="1">
    <location>
        <begin position="82"/>
        <end position="154"/>
    </location>
</feature>
<dbReference type="GO" id="GO:0016746">
    <property type="term" value="F:acyltransferase activity"/>
    <property type="evidence" value="ECO:0007669"/>
    <property type="project" value="UniProtKB-KW"/>
</dbReference>
<proteinExistence type="predicted"/>
<dbReference type="PANTHER" id="PTHR30068">
    <property type="entry name" value="URONATE ISOMERASE"/>
    <property type="match status" value="1"/>
</dbReference>
<dbReference type="InterPro" id="IPR002123">
    <property type="entry name" value="Plipid/glycerol_acylTrfase"/>
</dbReference>
<dbReference type="SUPFAM" id="SSF69593">
    <property type="entry name" value="Glycerol-3-phosphate (1)-acyltransferase"/>
    <property type="match status" value="1"/>
</dbReference>
<keyword evidence="2" id="KW-0012">Acyltransferase</keyword>
<evidence type="ECO:0000259" key="1">
    <source>
        <dbReference type="Pfam" id="PF01553"/>
    </source>
</evidence>
<gene>
    <name evidence="2" type="ORF">IAB03_08680</name>
</gene>
<keyword evidence="2" id="KW-0808">Transferase</keyword>
<sequence length="191" mass="22119">MKRFYDFEDIRPFYDEEVNGVISSLIQEEGFKRAVQFIMPEMDYDKLTQELSTYTTKDDFQAKAAVPVLLSLVKRSTSSLSLSGIENIGKSERYTFMSNHRDIVLDASFLNLLLWQRGFTTSEVAIGNNLLKLPWISNLVRLNKSFIVKRDVSGRKMLEFSHRLSAYIHFAIKIKHQSVWIAQREGRAKDS</sequence>
<organism evidence="2 3">
    <name type="scientific">Candidatus Gallibacteroides avistercoris</name>
    <dbReference type="NCBI Taxonomy" id="2840833"/>
    <lineage>
        <taxon>Bacteria</taxon>
        <taxon>Pseudomonadati</taxon>
        <taxon>Bacteroidota</taxon>
        <taxon>Bacteroidia</taxon>
        <taxon>Bacteroidales</taxon>
        <taxon>Bacteroidaceae</taxon>
        <taxon>Bacteroidaceae incertae sedis</taxon>
        <taxon>Candidatus Gallibacteroides</taxon>
    </lineage>
</organism>
<dbReference type="AlphaFoldDB" id="A0A9D1M8X8"/>
<comment type="caution">
    <text evidence="2">The sequence shown here is derived from an EMBL/GenBank/DDBJ whole genome shotgun (WGS) entry which is preliminary data.</text>
</comment>
<dbReference type="PANTHER" id="PTHR30068:SF3">
    <property type="entry name" value="PHOSPHOLIPID_GLYCEROL ACYLTRANSFERASE DOMAIN-CONTAINING PROTEIN"/>
    <property type="match status" value="1"/>
</dbReference>
<evidence type="ECO:0000313" key="3">
    <source>
        <dbReference type="Proteomes" id="UP000824112"/>
    </source>
</evidence>
<protein>
    <submittedName>
        <fullName evidence="2">1-acyl-sn-glycerol-3-phosphate acyltransferase</fullName>
    </submittedName>
</protein>
<name>A0A9D1M8X8_9BACT</name>
<accession>A0A9D1M8X8</accession>
<dbReference type="GO" id="GO:0019698">
    <property type="term" value="P:D-galacturonate catabolic process"/>
    <property type="evidence" value="ECO:0007669"/>
    <property type="project" value="TreeGrafter"/>
</dbReference>
<dbReference type="Proteomes" id="UP000824112">
    <property type="component" value="Unassembled WGS sequence"/>
</dbReference>
<dbReference type="GO" id="GO:0042840">
    <property type="term" value="P:D-glucuronate catabolic process"/>
    <property type="evidence" value="ECO:0007669"/>
    <property type="project" value="TreeGrafter"/>
</dbReference>
<reference evidence="2" key="2">
    <citation type="journal article" date="2021" name="PeerJ">
        <title>Extensive microbial diversity within the chicken gut microbiome revealed by metagenomics and culture.</title>
        <authorList>
            <person name="Gilroy R."/>
            <person name="Ravi A."/>
            <person name="Getino M."/>
            <person name="Pursley I."/>
            <person name="Horton D.L."/>
            <person name="Alikhan N.F."/>
            <person name="Baker D."/>
            <person name="Gharbi K."/>
            <person name="Hall N."/>
            <person name="Watson M."/>
            <person name="Adriaenssens E.M."/>
            <person name="Foster-Nyarko E."/>
            <person name="Jarju S."/>
            <person name="Secka A."/>
            <person name="Antonio M."/>
            <person name="Oren A."/>
            <person name="Chaudhuri R.R."/>
            <person name="La Ragione R."/>
            <person name="Hildebrand F."/>
            <person name="Pallen M.J."/>
        </authorList>
    </citation>
    <scope>NUCLEOTIDE SEQUENCE</scope>
    <source>
        <strain evidence="2">CHK158-818</strain>
    </source>
</reference>
<evidence type="ECO:0000313" key="2">
    <source>
        <dbReference type="EMBL" id="HIU55862.1"/>
    </source>
</evidence>